<dbReference type="RefSeq" id="WP_212939638.1">
    <property type="nucleotide sequence ID" value="NZ_BORR01000007.1"/>
</dbReference>
<reference evidence="9 10" key="1">
    <citation type="submission" date="2021-03" db="EMBL/GenBank/DDBJ databases">
        <title>Antimicrobial resistance genes in bacteria isolated from Japanese honey, and their potential for conferring macrolide and lincosamide resistance in the American foulbrood pathogen Paenibacillus larvae.</title>
        <authorList>
            <person name="Okamoto M."/>
            <person name="Kumagai M."/>
            <person name="Kanamori H."/>
            <person name="Takamatsu D."/>
        </authorList>
    </citation>
    <scope>NUCLEOTIDE SEQUENCE [LARGE SCALE GENOMIC DNA]</scope>
    <source>
        <strain evidence="9 10">J41TS12</strain>
    </source>
</reference>
<dbReference type="PANTHER" id="PTHR34820:SF4">
    <property type="entry name" value="INNER MEMBRANE PROTEIN YEBZ"/>
    <property type="match status" value="1"/>
</dbReference>
<sequence>MKKFYVAGVLLVFILLVTPHSAFAHTHMVSSSPEKDEQVEQPIHQIQLDFHTDIAPLSSFTVTGEQGTIELEEIQVEGARMTGLLAGDLENGTYTVDWKIVGEDGHPMEGSYSFSVNVPESALTENQTEAPAEAEDNSSNADTSANNDNGNAAADESVTAVDPDTKSNDEATADTAVVKERASLSMPMLIAGIAVVAVILAVVLVVLRRRRS</sequence>
<keyword evidence="6" id="KW-0812">Transmembrane</keyword>
<keyword evidence="4" id="KW-0186">Copper</keyword>
<feature type="chain" id="PRO_5037725506" description="CopC domain-containing protein" evidence="7">
    <location>
        <begin position="25"/>
        <end position="212"/>
    </location>
</feature>
<dbReference type="InterPro" id="IPR014755">
    <property type="entry name" value="Cu-Rt/internalin_Ig-like"/>
</dbReference>
<dbReference type="InterPro" id="IPR007348">
    <property type="entry name" value="CopC_dom"/>
</dbReference>
<feature type="region of interest" description="Disordered" evidence="5">
    <location>
        <begin position="121"/>
        <end position="173"/>
    </location>
</feature>
<dbReference type="GO" id="GO:0046688">
    <property type="term" value="P:response to copper ion"/>
    <property type="evidence" value="ECO:0007669"/>
    <property type="project" value="InterPro"/>
</dbReference>
<evidence type="ECO:0000256" key="6">
    <source>
        <dbReference type="SAM" id="Phobius"/>
    </source>
</evidence>
<accession>A0A920CH26</accession>
<evidence type="ECO:0000313" key="9">
    <source>
        <dbReference type="EMBL" id="GIO37363.1"/>
    </source>
</evidence>
<evidence type="ECO:0000256" key="4">
    <source>
        <dbReference type="ARBA" id="ARBA00023008"/>
    </source>
</evidence>
<feature type="signal peptide" evidence="7">
    <location>
        <begin position="1"/>
        <end position="24"/>
    </location>
</feature>
<dbReference type="GO" id="GO:0006825">
    <property type="term" value="P:copper ion transport"/>
    <property type="evidence" value="ECO:0007669"/>
    <property type="project" value="InterPro"/>
</dbReference>
<dbReference type="GO" id="GO:0005886">
    <property type="term" value="C:plasma membrane"/>
    <property type="evidence" value="ECO:0007669"/>
    <property type="project" value="TreeGrafter"/>
</dbReference>
<dbReference type="EMBL" id="BORR01000007">
    <property type="protein sequence ID" value="GIO37363.1"/>
    <property type="molecule type" value="Genomic_DNA"/>
</dbReference>
<proteinExistence type="predicted"/>
<evidence type="ECO:0000313" key="10">
    <source>
        <dbReference type="Proteomes" id="UP000681162"/>
    </source>
</evidence>
<evidence type="ECO:0000256" key="7">
    <source>
        <dbReference type="SAM" id="SignalP"/>
    </source>
</evidence>
<dbReference type="InterPro" id="IPR014756">
    <property type="entry name" value="Ig_E-set"/>
</dbReference>
<keyword evidence="6" id="KW-0472">Membrane</keyword>
<dbReference type="SUPFAM" id="SSF81296">
    <property type="entry name" value="E set domains"/>
    <property type="match status" value="1"/>
</dbReference>
<dbReference type="PANTHER" id="PTHR34820">
    <property type="entry name" value="INNER MEMBRANE PROTEIN YEBZ"/>
    <property type="match status" value="1"/>
</dbReference>
<keyword evidence="6" id="KW-1133">Transmembrane helix</keyword>
<keyword evidence="10" id="KW-1185">Reference proteome</keyword>
<dbReference type="Proteomes" id="UP000681162">
    <property type="component" value="Unassembled WGS sequence"/>
</dbReference>
<evidence type="ECO:0000256" key="5">
    <source>
        <dbReference type="SAM" id="MobiDB-lite"/>
    </source>
</evidence>
<protein>
    <recommendedName>
        <fullName evidence="8">CopC domain-containing protein</fullName>
    </recommendedName>
</protein>
<dbReference type="GO" id="GO:0030313">
    <property type="term" value="C:cell envelope"/>
    <property type="evidence" value="ECO:0007669"/>
    <property type="project" value="UniProtKB-SubCell"/>
</dbReference>
<dbReference type="Gene3D" id="2.60.40.1220">
    <property type="match status" value="1"/>
</dbReference>
<evidence type="ECO:0000256" key="3">
    <source>
        <dbReference type="ARBA" id="ARBA00022729"/>
    </source>
</evidence>
<comment type="caution">
    <text evidence="9">The sequence shown here is derived from an EMBL/GenBank/DDBJ whole genome shotgun (WGS) entry which is preliminary data.</text>
</comment>
<name>A0A920CH26_9BACL</name>
<dbReference type="GO" id="GO:0005507">
    <property type="term" value="F:copper ion binding"/>
    <property type="evidence" value="ECO:0007669"/>
    <property type="project" value="InterPro"/>
</dbReference>
<feature type="compositionally biased region" description="Low complexity" evidence="5">
    <location>
        <begin position="137"/>
        <end position="157"/>
    </location>
</feature>
<evidence type="ECO:0000256" key="1">
    <source>
        <dbReference type="ARBA" id="ARBA00004196"/>
    </source>
</evidence>
<evidence type="ECO:0000259" key="8">
    <source>
        <dbReference type="Pfam" id="PF04234"/>
    </source>
</evidence>
<feature type="domain" description="CopC" evidence="8">
    <location>
        <begin position="25"/>
        <end position="116"/>
    </location>
</feature>
<dbReference type="GO" id="GO:0042597">
    <property type="term" value="C:periplasmic space"/>
    <property type="evidence" value="ECO:0007669"/>
    <property type="project" value="InterPro"/>
</dbReference>
<keyword evidence="3 7" id="KW-0732">Signal</keyword>
<evidence type="ECO:0000256" key="2">
    <source>
        <dbReference type="ARBA" id="ARBA00022723"/>
    </source>
</evidence>
<dbReference type="Pfam" id="PF04234">
    <property type="entry name" value="CopC"/>
    <property type="match status" value="1"/>
</dbReference>
<organism evidence="9 10">
    <name type="scientific">Paenibacillus antibioticophila</name>
    <dbReference type="NCBI Taxonomy" id="1274374"/>
    <lineage>
        <taxon>Bacteria</taxon>
        <taxon>Bacillati</taxon>
        <taxon>Bacillota</taxon>
        <taxon>Bacilli</taxon>
        <taxon>Bacillales</taxon>
        <taxon>Paenibacillaceae</taxon>
        <taxon>Paenibacillus</taxon>
    </lineage>
</organism>
<gene>
    <name evidence="9" type="ORF">J41TS12_22240</name>
</gene>
<dbReference type="AlphaFoldDB" id="A0A920CH26"/>
<feature type="transmembrane region" description="Helical" evidence="6">
    <location>
        <begin position="188"/>
        <end position="207"/>
    </location>
</feature>
<comment type="subcellular location">
    <subcellularLocation>
        <location evidence="1">Cell envelope</location>
    </subcellularLocation>
</comment>
<dbReference type="InterPro" id="IPR032694">
    <property type="entry name" value="CopC/D"/>
</dbReference>
<keyword evidence="2" id="KW-0479">Metal-binding</keyword>